<proteinExistence type="predicted"/>
<feature type="transmembrane region" description="Helical" evidence="6">
    <location>
        <begin position="69"/>
        <end position="87"/>
    </location>
</feature>
<feature type="transmembrane region" description="Helical" evidence="6">
    <location>
        <begin position="99"/>
        <end position="116"/>
    </location>
</feature>
<dbReference type="Proteomes" id="UP001342631">
    <property type="component" value="Unassembled WGS sequence"/>
</dbReference>
<feature type="transmembrane region" description="Helical" evidence="6">
    <location>
        <begin position="207"/>
        <end position="225"/>
    </location>
</feature>
<organism evidence="7 8">
    <name type="scientific">Corallococcus caeni</name>
    <dbReference type="NCBI Taxonomy" id="3082388"/>
    <lineage>
        <taxon>Bacteria</taxon>
        <taxon>Pseudomonadati</taxon>
        <taxon>Myxococcota</taxon>
        <taxon>Myxococcia</taxon>
        <taxon>Myxococcales</taxon>
        <taxon>Cystobacterineae</taxon>
        <taxon>Myxococcaceae</taxon>
        <taxon>Corallococcus</taxon>
    </lineage>
</organism>
<feature type="transmembrane region" description="Helical" evidence="6">
    <location>
        <begin position="289"/>
        <end position="316"/>
    </location>
</feature>
<evidence type="ECO:0000256" key="1">
    <source>
        <dbReference type="ARBA" id="ARBA00004651"/>
    </source>
</evidence>
<dbReference type="PANTHER" id="PTHR47089">
    <property type="entry name" value="ABC TRANSPORTER, PERMEASE PROTEIN"/>
    <property type="match status" value="1"/>
</dbReference>
<dbReference type="InterPro" id="IPR001851">
    <property type="entry name" value="ABC_transp_permease"/>
</dbReference>
<evidence type="ECO:0000256" key="2">
    <source>
        <dbReference type="ARBA" id="ARBA00022475"/>
    </source>
</evidence>
<dbReference type="EMBL" id="BTTX01000006">
    <property type="protein sequence ID" value="GMU09803.1"/>
    <property type="molecule type" value="Genomic_DNA"/>
</dbReference>
<feature type="transmembrane region" description="Helical" evidence="6">
    <location>
        <begin position="122"/>
        <end position="143"/>
    </location>
</feature>
<dbReference type="RefSeq" id="WP_338280868.1">
    <property type="nucleotide sequence ID" value="NZ_BTTX01000006.1"/>
</dbReference>
<evidence type="ECO:0000256" key="3">
    <source>
        <dbReference type="ARBA" id="ARBA00022692"/>
    </source>
</evidence>
<keyword evidence="4 6" id="KW-1133">Transmembrane helix</keyword>
<evidence type="ECO:0000256" key="4">
    <source>
        <dbReference type="ARBA" id="ARBA00022989"/>
    </source>
</evidence>
<dbReference type="Pfam" id="PF02653">
    <property type="entry name" value="BPD_transp_2"/>
    <property type="match status" value="1"/>
</dbReference>
<accession>A0ABQ6R0F0</accession>
<dbReference type="CDD" id="cd06580">
    <property type="entry name" value="TM_PBP1_transp_TpRbsC_like"/>
    <property type="match status" value="1"/>
</dbReference>
<evidence type="ECO:0000256" key="5">
    <source>
        <dbReference type="ARBA" id="ARBA00023136"/>
    </source>
</evidence>
<keyword evidence="8" id="KW-1185">Reference proteome</keyword>
<keyword evidence="2" id="KW-1003">Cell membrane</keyword>
<feature type="transmembrane region" description="Helical" evidence="6">
    <location>
        <begin position="258"/>
        <end position="277"/>
    </location>
</feature>
<name>A0ABQ6R0F0_9BACT</name>
<evidence type="ECO:0000313" key="7">
    <source>
        <dbReference type="EMBL" id="GMU09803.1"/>
    </source>
</evidence>
<evidence type="ECO:0000256" key="6">
    <source>
        <dbReference type="SAM" id="Phobius"/>
    </source>
</evidence>
<protein>
    <submittedName>
        <fullName evidence="7">ABC transporter permease</fullName>
    </submittedName>
</protein>
<keyword evidence="5 6" id="KW-0472">Membrane</keyword>
<comment type="caution">
    <text evidence="7">The sequence shown here is derived from an EMBL/GenBank/DDBJ whole genome shotgun (WGS) entry which is preliminary data.</text>
</comment>
<gene>
    <name evidence="7" type="ORF">ASNO1_60570</name>
</gene>
<comment type="subcellular location">
    <subcellularLocation>
        <location evidence="1">Cell membrane</location>
        <topology evidence="1">Multi-pass membrane protein</topology>
    </subcellularLocation>
</comment>
<evidence type="ECO:0000313" key="8">
    <source>
        <dbReference type="Proteomes" id="UP001342631"/>
    </source>
</evidence>
<keyword evidence="3 6" id="KW-0812">Transmembrane</keyword>
<sequence length="381" mass="39152">MGERTRQVLPSVLSVLLALAVCWLTIALTRDADTATRAYLQMLWGGVGNWPAFLDGGSSTAVLRPLGEAAMKAALLTLTGLSVAVAFKVGLFNIGAQGQMIWGALAAALVGAHVSLPGVLHVPLALLAAAVAGAAWASIAGVLKLKRGVHEVISTIMLNWVAVSLVDNWLVIGPLRAVAEGASSITGTAEILPTAQLPRLLGDSSRLNLGFPLALAAALGVWLWLSRTRSGYETRAVGLTPEAARAAGIPTLWRAGGAMALAGALAGLAGAVLVLGTEGRYPGSLGAPYGFDGIAIALIGNNHPLGAALAAVVFGVLRAGGTRMQLLGVHKSFPELIQGFALLFVAGRMVWLALLDRRRKRAEAQAQPPAPAQAGVEVPRA</sequence>
<dbReference type="PANTHER" id="PTHR47089:SF1">
    <property type="entry name" value="GUANOSINE ABC TRANSPORTER PERMEASE PROTEIN NUPP"/>
    <property type="match status" value="1"/>
</dbReference>
<reference evidence="7 8" key="1">
    <citation type="journal article" date="2024" name="Arch. Microbiol.">
        <title>Corallococcus caeni sp. nov., a novel myxobacterium isolated from activated sludge.</title>
        <authorList>
            <person name="Tomita S."/>
            <person name="Nakai R."/>
            <person name="Kuroda K."/>
            <person name="Kurashita H."/>
            <person name="Hatamoto M."/>
            <person name="Yamaguchi T."/>
            <person name="Narihiro T."/>
        </authorList>
    </citation>
    <scope>NUCLEOTIDE SEQUENCE [LARGE SCALE GENOMIC DNA]</scope>
    <source>
        <strain evidence="7 8">NO1</strain>
    </source>
</reference>